<dbReference type="InterPro" id="IPR001034">
    <property type="entry name" value="DeoR_HTH"/>
</dbReference>
<evidence type="ECO:0000256" key="4">
    <source>
        <dbReference type="ARBA" id="ARBA00023125"/>
    </source>
</evidence>
<dbReference type="GO" id="GO:0003700">
    <property type="term" value="F:DNA-binding transcription factor activity"/>
    <property type="evidence" value="ECO:0007669"/>
    <property type="project" value="InterPro"/>
</dbReference>
<comment type="caution">
    <text evidence="8">The sequence shown here is derived from an EMBL/GenBank/DDBJ whole genome shotgun (WGS) entry which is preliminary data.</text>
</comment>
<dbReference type="PROSITE" id="PS51000">
    <property type="entry name" value="HTH_DEOR_2"/>
    <property type="match status" value="1"/>
</dbReference>
<dbReference type="SUPFAM" id="SSF100950">
    <property type="entry name" value="NagB/RpiA/CoA transferase-like"/>
    <property type="match status" value="1"/>
</dbReference>
<dbReference type="PRINTS" id="PR00037">
    <property type="entry name" value="HTHLACR"/>
</dbReference>
<proteinExistence type="predicted"/>
<dbReference type="InterPro" id="IPR014036">
    <property type="entry name" value="DeoR-like_C"/>
</dbReference>
<dbReference type="InterPro" id="IPR037171">
    <property type="entry name" value="NagB/RpiA_transferase-like"/>
</dbReference>
<dbReference type="InterPro" id="IPR018356">
    <property type="entry name" value="Tscrpt_reg_HTH_DeoR_CS"/>
</dbReference>
<evidence type="ECO:0000256" key="6">
    <source>
        <dbReference type="ARBA" id="ARBA00024937"/>
    </source>
</evidence>
<dbReference type="SUPFAM" id="SSF46785">
    <property type="entry name" value="Winged helix' DNA-binding domain"/>
    <property type="match status" value="1"/>
</dbReference>
<dbReference type="SMART" id="SM01134">
    <property type="entry name" value="DeoRC"/>
    <property type="match status" value="1"/>
</dbReference>
<keyword evidence="5" id="KW-0804">Transcription</keyword>
<dbReference type="OrthoDB" id="7688673at2"/>
<dbReference type="Gene3D" id="1.10.10.10">
    <property type="entry name" value="Winged helix-like DNA-binding domain superfamily/Winged helix DNA-binding domain"/>
    <property type="match status" value="1"/>
</dbReference>
<keyword evidence="9" id="KW-1185">Reference proteome</keyword>
<evidence type="ECO:0000256" key="3">
    <source>
        <dbReference type="ARBA" id="ARBA00023015"/>
    </source>
</evidence>
<keyword evidence="3" id="KW-0805">Transcription regulation</keyword>
<evidence type="ECO:0000256" key="1">
    <source>
        <dbReference type="ARBA" id="ARBA00021390"/>
    </source>
</evidence>
<protein>
    <recommendedName>
        <fullName evidence="1">Lactose phosphotransferase system repressor</fullName>
    </recommendedName>
</protein>
<evidence type="ECO:0000313" key="8">
    <source>
        <dbReference type="EMBL" id="RYC03835.1"/>
    </source>
</evidence>
<dbReference type="AlphaFoldDB" id="A0A4Q2SEQ8"/>
<evidence type="ECO:0000256" key="2">
    <source>
        <dbReference type="ARBA" id="ARBA00022491"/>
    </source>
</evidence>
<dbReference type="Pfam" id="PF00455">
    <property type="entry name" value="DeoRC"/>
    <property type="match status" value="1"/>
</dbReference>
<dbReference type="EMBL" id="SDWV01000033">
    <property type="protein sequence ID" value="RYC03835.1"/>
    <property type="molecule type" value="Genomic_DNA"/>
</dbReference>
<organism evidence="8 9">
    <name type="scientific">Nocardioides zhouii</name>
    <dbReference type="NCBI Taxonomy" id="1168729"/>
    <lineage>
        <taxon>Bacteria</taxon>
        <taxon>Bacillati</taxon>
        <taxon>Actinomycetota</taxon>
        <taxon>Actinomycetes</taxon>
        <taxon>Propionibacteriales</taxon>
        <taxon>Nocardioidaceae</taxon>
        <taxon>Nocardioides</taxon>
    </lineage>
</organism>
<gene>
    <name evidence="8" type="ORF">EUA94_21185</name>
</gene>
<feature type="domain" description="HTH deoR-type" evidence="7">
    <location>
        <begin position="27"/>
        <end position="82"/>
    </location>
</feature>
<dbReference type="PANTHER" id="PTHR30363">
    <property type="entry name" value="HTH-TYPE TRANSCRIPTIONAL REGULATOR SRLR-RELATED"/>
    <property type="match status" value="1"/>
</dbReference>
<dbReference type="InterPro" id="IPR050313">
    <property type="entry name" value="Carb_Metab_HTH_regulators"/>
</dbReference>
<dbReference type="SMART" id="SM00420">
    <property type="entry name" value="HTH_DEOR"/>
    <property type="match status" value="1"/>
</dbReference>
<keyword evidence="2" id="KW-0678">Repressor</keyword>
<reference evidence="8 9" key="1">
    <citation type="submission" date="2019-01" db="EMBL/GenBank/DDBJ databases">
        <title>Novel species of Nocardioides.</title>
        <authorList>
            <person name="Liu Q."/>
            <person name="X Y.-H."/>
        </authorList>
    </citation>
    <scope>NUCLEOTIDE SEQUENCE [LARGE SCALE GENOMIC DNA]</scope>
    <source>
        <strain evidence="8 9">HLT2-9</strain>
    </source>
</reference>
<accession>A0A4Q2SEQ8</accession>
<evidence type="ECO:0000313" key="9">
    <source>
        <dbReference type="Proteomes" id="UP000291101"/>
    </source>
</evidence>
<dbReference type="PANTHER" id="PTHR30363:SF4">
    <property type="entry name" value="GLYCEROL-3-PHOSPHATE REGULON REPRESSOR"/>
    <property type="match status" value="1"/>
</dbReference>
<evidence type="ECO:0000259" key="7">
    <source>
        <dbReference type="PROSITE" id="PS51000"/>
    </source>
</evidence>
<dbReference type="Proteomes" id="UP000291101">
    <property type="component" value="Unassembled WGS sequence"/>
</dbReference>
<keyword evidence="4" id="KW-0238">DNA-binding</keyword>
<dbReference type="InterPro" id="IPR036390">
    <property type="entry name" value="WH_DNA-bd_sf"/>
</dbReference>
<comment type="function">
    <text evidence="6">Repressor of the lactose catabolism operon. Galactose-6-phosphate is the inducer.</text>
</comment>
<name>A0A4Q2SEQ8_9ACTN</name>
<dbReference type="GO" id="GO:0003677">
    <property type="term" value="F:DNA binding"/>
    <property type="evidence" value="ECO:0007669"/>
    <property type="project" value="UniProtKB-KW"/>
</dbReference>
<sequence>MNASGTMHMGPPSPQSTRMREVDDMSAESRHQEILQLLGQKGTLSIAELGERFEVSDMTIRRDLTVLASEGLLVRTRGGAAASASGSFEPPFVLRERTNAGAKQQIAAAAAAQVIDGQTVLLDGGTTGLAIAEALLGRNLTVCALNVRVAQVLAADSSMRVMVPGGTIRPGEFSVVGPEALAMVSSFRFDVYLMTASGLSVDAGVTEWNTDDAAVKRAALDASRRTVLVADARKFGAEAFVRVCPISRVDRLVTDAGLADEHRRELAATGTELVVA</sequence>
<dbReference type="Pfam" id="PF08220">
    <property type="entry name" value="HTH_DeoR"/>
    <property type="match status" value="1"/>
</dbReference>
<evidence type="ECO:0000256" key="5">
    <source>
        <dbReference type="ARBA" id="ARBA00023163"/>
    </source>
</evidence>
<dbReference type="InterPro" id="IPR036388">
    <property type="entry name" value="WH-like_DNA-bd_sf"/>
</dbReference>
<dbReference type="PROSITE" id="PS00894">
    <property type="entry name" value="HTH_DEOR_1"/>
    <property type="match status" value="1"/>
</dbReference>